<proteinExistence type="predicted"/>
<dbReference type="AlphaFoldDB" id="A0A5N7MVJ6"/>
<evidence type="ECO:0008006" key="3">
    <source>
        <dbReference type="Google" id="ProtNLM"/>
    </source>
</evidence>
<organism evidence="1 2">
    <name type="scientific">Microvirga tunisiensis</name>
    <dbReference type="NCBI Taxonomy" id="2108360"/>
    <lineage>
        <taxon>Bacteria</taxon>
        <taxon>Pseudomonadati</taxon>
        <taxon>Pseudomonadota</taxon>
        <taxon>Alphaproteobacteria</taxon>
        <taxon>Hyphomicrobiales</taxon>
        <taxon>Methylobacteriaceae</taxon>
        <taxon>Microvirga</taxon>
    </lineage>
</organism>
<protein>
    <recommendedName>
        <fullName evidence="3">AlpA family phage regulatory protein</fullName>
    </recommendedName>
</protein>
<dbReference type="Proteomes" id="UP000403266">
    <property type="component" value="Unassembled WGS sequence"/>
</dbReference>
<evidence type="ECO:0000313" key="1">
    <source>
        <dbReference type="EMBL" id="MPR30114.1"/>
    </source>
</evidence>
<comment type="caution">
    <text evidence="1">The sequence shown here is derived from an EMBL/GenBank/DDBJ whole genome shotgun (WGS) entry which is preliminary data.</text>
</comment>
<gene>
    <name evidence="1" type="ORF">FS320_34965</name>
</gene>
<sequence length="79" mass="9048">MTKSLDHLPAEFNRQRILSAAEAAVFLSLSLPHFRRLYRNGGVPAPLRLSERRYGWKMAVLTDWLEARQTRPVEARSAA</sequence>
<keyword evidence="2" id="KW-1185">Reference proteome</keyword>
<dbReference type="OrthoDB" id="9801242at2"/>
<reference evidence="1 2" key="1">
    <citation type="journal article" date="2019" name="Syst. Appl. Microbiol.">
        <title>Microvirga tunisiensis sp. nov., a root nodule symbiotic bacterium isolated from Lupinus micranthus and L. luteus grown in Northern Tunisia.</title>
        <authorList>
            <person name="Msaddak A."/>
            <person name="Rejili M."/>
            <person name="Duran D."/>
            <person name="Mars M."/>
            <person name="Palacios J.M."/>
            <person name="Ruiz-Argueso T."/>
            <person name="Rey L."/>
            <person name="Imperial J."/>
        </authorList>
    </citation>
    <scope>NUCLEOTIDE SEQUENCE [LARGE SCALE GENOMIC DNA]</scope>
    <source>
        <strain evidence="1 2">Lmie10</strain>
    </source>
</reference>
<dbReference type="EMBL" id="VOSK01000312">
    <property type="protein sequence ID" value="MPR30114.1"/>
    <property type="molecule type" value="Genomic_DNA"/>
</dbReference>
<name>A0A5N7MVJ6_9HYPH</name>
<accession>A0A5N7MVJ6</accession>
<dbReference type="RefSeq" id="WP_152716974.1">
    <property type="nucleotide sequence ID" value="NZ_VOSJ01000338.1"/>
</dbReference>
<evidence type="ECO:0000313" key="2">
    <source>
        <dbReference type="Proteomes" id="UP000403266"/>
    </source>
</evidence>